<comment type="caution">
    <text evidence="1">The sequence shown here is derived from an EMBL/GenBank/DDBJ whole genome shotgun (WGS) entry which is preliminary data.</text>
</comment>
<dbReference type="AlphaFoldDB" id="A0A8H5WZI5"/>
<evidence type="ECO:0000313" key="2">
    <source>
        <dbReference type="Proteomes" id="UP000562682"/>
    </source>
</evidence>
<accession>A0A8H5WZI5</accession>
<evidence type="ECO:0000313" key="1">
    <source>
        <dbReference type="EMBL" id="KAF5675739.1"/>
    </source>
</evidence>
<protein>
    <submittedName>
        <fullName evidence="1">Uncharacterized protein</fullName>
    </submittedName>
</protein>
<sequence>MNFNLHSEEAAAALKPTDKSEPFCPECGSYWKVKDNKALQLPKITKVLSTVARQARESAQYLPIQYALGHEADDKYQEAFRTLPWIPDTGSAEGSVVARTKKTTEKSTAKEKMLFSEAGYLSGNESYHDNNSEKRGAPATLISALCGE</sequence>
<organism evidence="1 2">
    <name type="scientific">Fusarium denticulatum</name>
    <dbReference type="NCBI Taxonomy" id="48507"/>
    <lineage>
        <taxon>Eukaryota</taxon>
        <taxon>Fungi</taxon>
        <taxon>Dikarya</taxon>
        <taxon>Ascomycota</taxon>
        <taxon>Pezizomycotina</taxon>
        <taxon>Sordariomycetes</taxon>
        <taxon>Hypocreomycetidae</taxon>
        <taxon>Hypocreales</taxon>
        <taxon>Nectriaceae</taxon>
        <taxon>Fusarium</taxon>
        <taxon>Fusarium fujikuroi species complex</taxon>
    </lineage>
</organism>
<name>A0A8H5WZI5_9HYPO</name>
<keyword evidence="2" id="KW-1185">Reference proteome</keyword>
<proteinExistence type="predicted"/>
<dbReference type="Proteomes" id="UP000562682">
    <property type="component" value="Unassembled WGS sequence"/>
</dbReference>
<dbReference type="EMBL" id="JAAOAK010000301">
    <property type="protein sequence ID" value="KAF5675739.1"/>
    <property type="molecule type" value="Genomic_DNA"/>
</dbReference>
<gene>
    <name evidence="1" type="ORF">FDENT_9660</name>
</gene>
<reference evidence="1 2" key="1">
    <citation type="submission" date="2020-05" db="EMBL/GenBank/DDBJ databases">
        <title>Identification and distribution of gene clusters putatively required for synthesis of sphingolipid metabolism inhibitors in phylogenetically diverse species of the filamentous fungus Fusarium.</title>
        <authorList>
            <person name="Kim H.-S."/>
            <person name="Busman M."/>
            <person name="Brown D.W."/>
            <person name="Divon H."/>
            <person name="Uhlig S."/>
            <person name="Proctor R.H."/>
        </authorList>
    </citation>
    <scope>NUCLEOTIDE SEQUENCE [LARGE SCALE GENOMIC DNA]</scope>
    <source>
        <strain evidence="1 2">NRRL 25311</strain>
    </source>
</reference>